<dbReference type="Proteomes" id="UP001516400">
    <property type="component" value="Unassembled WGS sequence"/>
</dbReference>
<name>A0ABD2MHC1_9CUCU</name>
<keyword evidence="3" id="KW-1185">Reference proteome</keyword>
<evidence type="ECO:0000313" key="2">
    <source>
        <dbReference type="EMBL" id="KAL3265526.1"/>
    </source>
</evidence>
<feature type="compositionally biased region" description="Basic and acidic residues" evidence="1">
    <location>
        <begin position="50"/>
        <end position="66"/>
    </location>
</feature>
<organism evidence="2 3">
    <name type="scientific">Cryptolaemus montrouzieri</name>
    <dbReference type="NCBI Taxonomy" id="559131"/>
    <lineage>
        <taxon>Eukaryota</taxon>
        <taxon>Metazoa</taxon>
        <taxon>Ecdysozoa</taxon>
        <taxon>Arthropoda</taxon>
        <taxon>Hexapoda</taxon>
        <taxon>Insecta</taxon>
        <taxon>Pterygota</taxon>
        <taxon>Neoptera</taxon>
        <taxon>Endopterygota</taxon>
        <taxon>Coleoptera</taxon>
        <taxon>Polyphaga</taxon>
        <taxon>Cucujiformia</taxon>
        <taxon>Coccinelloidea</taxon>
        <taxon>Coccinellidae</taxon>
        <taxon>Scymninae</taxon>
        <taxon>Scymnini</taxon>
        <taxon>Cryptolaemus</taxon>
    </lineage>
</organism>
<accession>A0ABD2MHC1</accession>
<comment type="caution">
    <text evidence="2">The sequence shown here is derived from an EMBL/GenBank/DDBJ whole genome shotgun (WGS) entry which is preliminary data.</text>
</comment>
<sequence length="127" mass="14382">MRRSYEEEMKHLQKLYNELMSDEDIDVADPFADCNTSDGYKPSESESSNDDYKELPKKAERLKQSEVNESTQDDQPGFSNCAKSSNGSNDQSAHTAQELAQQLMNPTWRSYDVDQVDQVDATRGSTC</sequence>
<evidence type="ECO:0000256" key="1">
    <source>
        <dbReference type="SAM" id="MobiDB-lite"/>
    </source>
</evidence>
<evidence type="ECO:0000313" key="3">
    <source>
        <dbReference type="Proteomes" id="UP001516400"/>
    </source>
</evidence>
<gene>
    <name evidence="2" type="ORF">HHI36_009731</name>
</gene>
<reference evidence="2 3" key="1">
    <citation type="journal article" date="2021" name="BMC Biol.">
        <title>Horizontally acquired antibacterial genes associated with adaptive radiation of ladybird beetles.</title>
        <authorList>
            <person name="Li H.S."/>
            <person name="Tang X.F."/>
            <person name="Huang Y.H."/>
            <person name="Xu Z.Y."/>
            <person name="Chen M.L."/>
            <person name="Du X.Y."/>
            <person name="Qiu B.Y."/>
            <person name="Chen P.T."/>
            <person name="Zhang W."/>
            <person name="Slipinski A."/>
            <person name="Escalona H.E."/>
            <person name="Waterhouse R.M."/>
            <person name="Zwick A."/>
            <person name="Pang H."/>
        </authorList>
    </citation>
    <scope>NUCLEOTIDE SEQUENCE [LARGE SCALE GENOMIC DNA]</scope>
    <source>
        <strain evidence="2">SYSU2018</strain>
    </source>
</reference>
<proteinExistence type="predicted"/>
<dbReference type="AlphaFoldDB" id="A0ABD2MHC1"/>
<dbReference type="EMBL" id="JABFTP020000001">
    <property type="protein sequence ID" value="KAL3265526.1"/>
    <property type="molecule type" value="Genomic_DNA"/>
</dbReference>
<feature type="compositionally biased region" description="Polar residues" evidence="1">
    <location>
        <begin position="67"/>
        <end position="103"/>
    </location>
</feature>
<feature type="region of interest" description="Disordered" evidence="1">
    <location>
        <begin position="27"/>
        <end position="103"/>
    </location>
</feature>
<protein>
    <submittedName>
        <fullName evidence="2">Uncharacterized protein</fullName>
    </submittedName>
</protein>